<feature type="transmembrane region" description="Helical" evidence="2">
    <location>
        <begin position="128"/>
        <end position="150"/>
    </location>
</feature>
<dbReference type="Pfam" id="PF09534">
    <property type="entry name" value="Trp_oprn_chp"/>
    <property type="match status" value="1"/>
</dbReference>
<gene>
    <name evidence="3" type="ORF">SAMN05660324_3041</name>
</gene>
<reference evidence="4" key="1">
    <citation type="submission" date="2016-10" db="EMBL/GenBank/DDBJ databases">
        <authorList>
            <person name="Varghese N."/>
            <person name="Submissions S."/>
        </authorList>
    </citation>
    <scope>NUCLEOTIDE SEQUENCE [LARGE SCALE GENOMIC DNA]</scope>
    <source>
        <strain evidence="4">DSM 44526</strain>
    </source>
</reference>
<evidence type="ECO:0000313" key="3">
    <source>
        <dbReference type="EMBL" id="SDG58437.1"/>
    </source>
</evidence>
<dbReference type="InterPro" id="IPR019051">
    <property type="entry name" value="Trp_biosyn_TM_oprn/chp"/>
</dbReference>
<evidence type="ECO:0000256" key="1">
    <source>
        <dbReference type="SAM" id="MobiDB-lite"/>
    </source>
</evidence>
<evidence type="ECO:0000313" key="4">
    <source>
        <dbReference type="Proteomes" id="UP000198863"/>
    </source>
</evidence>
<protein>
    <submittedName>
        <fullName evidence="3">Trp region conserved hypothetical membrane protein</fullName>
    </submittedName>
</protein>
<dbReference type="AlphaFoldDB" id="A0A1G7VFG0"/>
<proteinExistence type="predicted"/>
<dbReference type="Proteomes" id="UP000198863">
    <property type="component" value="Unassembled WGS sequence"/>
</dbReference>
<keyword evidence="2" id="KW-1133">Transmembrane helix</keyword>
<keyword evidence="2" id="KW-0472">Membrane</keyword>
<evidence type="ECO:0000256" key="2">
    <source>
        <dbReference type="SAM" id="Phobius"/>
    </source>
</evidence>
<feature type="region of interest" description="Disordered" evidence="1">
    <location>
        <begin position="161"/>
        <end position="211"/>
    </location>
</feature>
<feature type="transmembrane region" description="Helical" evidence="2">
    <location>
        <begin position="47"/>
        <end position="72"/>
    </location>
</feature>
<organism evidence="3 4">
    <name type="scientific">Klenkia brasiliensis</name>
    <dbReference type="NCBI Taxonomy" id="333142"/>
    <lineage>
        <taxon>Bacteria</taxon>
        <taxon>Bacillati</taxon>
        <taxon>Actinomycetota</taxon>
        <taxon>Actinomycetes</taxon>
        <taxon>Geodermatophilales</taxon>
        <taxon>Geodermatophilaceae</taxon>
        <taxon>Klenkia</taxon>
    </lineage>
</organism>
<dbReference type="EMBL" id="FNCF01000004">
    <property type="protein sequence ID" value="SDG58437.1"/>
    <property type="molecule type" value="Genomic_DNA"/>
</dbReference>
<feature type="compositionally biased region" description="Low complexity" evidence="1">
    <location>
        <begin position="161"/>
        <end position="181"/>
    </location>
</feature>
<name>A0A1G7VFG0_9ACTN</name>
<feature type="transmembrane region" description="Helical" evidence="2">
    <location>
        <begin position="79"/>
        <end position="101"/>
    </location>
</feature>
<feature type="compositionally biased region" description="Basic and acidic residues" evidence="1">
    <location>
        <begin position="182"/>
        <end position="192"/>
    </location>
</feature>
<accession>A0A1G7VFG0</accession>
<keyword evidence="2" id="KW-0812">Transmembrane</keyword>
<dbReference type="RefSeq" id="WP_091064429.1">
    <property type="nucleotide sequence ID" value="NZ_FNCF01000004.1"/>
</dbReference>
<keyword evidence="4" id="KW-1185">Reference proteome</keyword>
<sequence>MNPRRELTTAVLLCAVAGGLALSAGGQPWAAVTVTRPAPLPPVDTALTGSALAPLVPAAGLLLLAAAVALFAVRSWGRVVVGALVVAAGLALGTAAVRTLAGAVAVDPADLGSQIGLDRAEVAVDPSVGWPVLALLAGVVGVLGGLLVVLRGRRWPGLGQRYQRTGAETGPAAARTTGTAPRRPETAEDRHQAAWKALDGGTDPTDDDPER</sequence>